<evidence type="ECO:0000256" key="1">
    <source>
        <dbReference type="ARBA" id="ARBA00022603"/>
    </source>
</evidence>
<keyword evidence="2 4" id="KW-0808">Transferase</keyword>
<dbReference type="InterPro" id="IPR029063">
    <property type="entry name" value="SAM-dependent_MTases_sf"/>
</dbReference>
<dbReference type="InterPro" id="IPR050362">
    <property type="entry name" value="Cation-dep_OMT"/>
</dbReference>
<dbReference type="GO" id="GO:0008171">
    <property type="term" value="F:O-methyltransferase activity"/>
    <property type="evidence" value="ECO:0007669"/>
    <property type="project" value="InterPro"/>
</dbReference>
<dbReference type="STRING" id="502025.Hoch_3245"/>
<evidence type="ECO:0000256" key="3">
    <source>
        <dbReference type="ARBA" id="ARBA00022691"/>
    </source>
</evidence>
<name>D0LTQ3_HALO1</name>
<dbReference type="GO" id="GO:0032259">
    <property type="term" value="P:methylation"/>
    <property type="evidence" value="ECO:0007669"/>
    <property type="project" value="UniProtKB-KW"/>
</dbReference>
<gene>
    <name evidence="4" type="ordered locus">Hoch_3245</name>
</gene>
<dbReference type="Pfam" id="PF01596">
    <property type="entry name" value="Methyltransf_3"/>
    <property type="match status" value="1"/>
</dbReference>
<dbReference type="eggNOG" id="COG4122">
    <property type="taxonomic scope" value="Bacteria"/>
</dbReference>
<dbReference type="SUPFAM" id="SSF53335">
    <property type="entry name" value="S-adenosyl-L-methionine-dependent methyltransferases"/>
    <property type="match status" value="1"/>
</dbReference>
<protein>
    <submittedName>
        <fullName evidence="4">O-methyltransferase family 3</fullName>
    </submittedName>
</protein>
<dbReference type="PROSITE" id="PS51682">
    <property type="entry name" value="SAM_OMT_I"/>
    <property type="match status" value="1"/>
</dbReference>
<dbReference type="GO" id="GO:0008757">
    <property type="term" value="F:S-adenosylmethionine-dependent methyltransferase activity"/>
    <property type="evidence" value="ECO:0007669"/>
    <property type="project" value="TreeGrafter"/>
</dbReference>
<keyword evidence="1 4" id="KW-0489">Methyltransferase</keyword>
<dbReference type="InterPro" id="IPR002935">
    <property type="entry name" value="SAM_O-MeTrfase"/>
</dbReference>
<evidence type="ECO:0000313" key="5">
    <source>
        <dbReference type="Proteomes" id="UP000001880"/>
    </source>
</evidence>
<dbReference type="RefSeq" id="WP_012828347.1">
    <property type="nucleotide sequence ID" value="NC_013440.1"/>
</dbReference>
<dbReference type="Gene3D" id="3.40.50.150">
    <property type="entry name" value="Vaccinia Virus protein VP39"/>
    <property type="match status" value="1"/>
</dbReference>
<dbReference type="PANTHER" id="PTHR10509:SF14">
    <property type="entry name" value="CAFFEOYL-COA O-METHYLTRANSFERASE 3-RELATED"/>
    <property type="match status" value="1"/>
</dbReference>
<evidence type="ECO:0000313" key="4">
    <source>
        <dbReference type="EMBL" id="ACY15747.1"/>
    </source>
</evidence>
<dbReference type="OrthoDB" id="9811000at2"/>
<dbReference type="PANTHER" id="PTHR10509">
    <property type="entry name" value="O-METHYLTRANSFERASE-RELATED"/>
    <property type="match status" value="1"/>
</dbReference>
<keyword evidence="3" id="KW-0949">S-adenosyl-L-methionine</keyword>
<accession>D0LTQ3</accession>
<dbReference type="Proteomes" id="UP000001880">
    <property type="component" value="Chromosome"/>
</dbReference>
<proteinExistence type="predicted"/>
<dbReference type="EMBL" id="CP001804">
    <property type="protein sequence ID" value="ACY15747.1"/>
    <property type="molecule type" value="Genomic_DNA"/>
</dbReference>
<dbReference type="HOGENOM" id="CLU_067676_8_0_7"/>
<reference evidence="4 5" key="1">
    <citation type="journal article" date="2010" name="Stand. Genomic Sci.">
        <title>Complete genome sequence of Haliangium ochraceum type strain (SMP-2).</title>
        <authorList>
            <consortium name="US DOE Joint Genome Institute (JGI-PGF)"/>
            <person name="Ivanova N."/>
            <person name="Daum C."/>
            <person name="Lang E."/>
            <person name="Abt B."/>
            <person name="Kopitz M."/>
            <person name="Saunders E."/>
            <person name="Lapidus A."/>
            <person name="Lucas S."/>
            <person name="Glavina Del Rio T."/>
            <person name="Nolan M."/>
            <person name="Tice H."/>
            <person name="Copeland A."/>
            <person name="Cheng J.F."/>
            <person name="Chen F."/>
            <person name="Bruce D."/>
            <person name="Goodwin L."/>
            <person name="Pitluck S."/>
            <person name="Mavromatis K."/>
            <person name="Pati A."/>
            <person name="Mikhailova N."/>
            <person name="Chen A."/>
            <person name="Palaniappan K."/>
            <person name="Land M."/>
            <person name="Hauser L."/>
            <person name="Chang Y.J."/>
            <person name="Jeffries C.D."/>
            <person name="Detter J.C."/>
            <person name="Brettin T."/>
            <person name="Rohde M."/>
            <person name="Goker M."/>
            <person name="Bristow J."/>
            <person name="Markowitz V."/>
            <person name="Eisen J.A."/>
            <person name="Hugenholtz P."/>
            <person name="Kyrpides N.C."/>
            <person name="Klenk H.P."/>
        </authorList>
    </citation>
    <scope>NUCLEOTIDE SEQUENCE [LARGE SCALE GENOMIC DNA]</scope>
    <source>
        <strain evidence="5">DSM 14365 / CIP 107738 / JCM 11303 / AJ 13395 / SMP-2</strain>
    </source>
</reference>
<sequence length="217" mass="23370">MANTDSRAGKRYDDESIRTYLNELHAPHDDGLQRAFDAPASSDMPAIMLAPSEARLLELLIRMQGVEKAVELGTLAGYSAIRMARAMPAGGHLWTVEYDAEHARIARENIAAAGCAASVDVLVGAALDVMPSLVQHGPFDAVFIDADKENYHHYGAWATENLRPGGLFVADNAYAFGKLLDDSDTGRSVKRLHEAVAAAYHSVCIPTPDGLLIGIKK</sequence>
<evidence type="ECO:0000256" key="2">
    <source>
        <dbReference type="ARBA" id="ARBA00022679"/>
    </source>
</evidence>
<organism evidence="4 5">
    <name type="scientific">Haliangium ochraceum (strain DSM 14365 / JCM 11303 / SMP-2)</name>
    <dbReference type="NCBI Taxonomy" id="502025"/>
    <lineage>
        <taxon>Bacteria</taxon>
        <taxon>Pseudomonadati</taxon>
        <taxon>Myxococcota</taxon>
        <taxon>Polyangia</taxon>
        <taxon>Haliangiales</taxon>
        <taxon>Kofleriaceae</taxon>
        <taxon>Haliangium</taxon>
    </lineage>
</organism>
<dbReference type="KEGG" id="hoh:Hoch_3245"/>
<dbReference type="AlphaFoldDB" id="D0LTQ3"/>
<keyword evidence="5" id="KW-1185">Reference proteome</keyword>